<dbReference type="Gene3D" id="1.10.10.60">
    <property type="entry name" value="Homeodomain-like"/>
    <property type="match status" value="1"/>
</dbReference>
<dbReference type="Pfam" id="PF00249">
    <property type="entry name" value="Myb_DNA-binding"/>
    <property type="match status" value="1"/>
</dbReference>
<sequence length="215" mass="24200">MPKVDKAPTQHRSSISTASAAAAGVRSSSWSAKDDETLMVARAQGHNWNQIAPKHFPSKSPNACRKRHERLMERQHQEQWDGVKLQDLAQAYMAVRKDMWTLLADRLGGGEKWAMLEQKCMEKGLKNLNQAHRSAQRKQSVNADDSGFATNSDYDDESPADERHHELQSIPDGSTQFPVGFSMAPPAPHTQRIPSIAMLTQQHTQFPSQYHHSQH</sequence>
<dbReference type="AlphaFoldDB" id="A0A6A5YSA2"/>
<dbReference type="CDD" id="cd00167">
    <property type="entry name" value="SANT"/>
    <property type="match status" value="1"/>
</dbReference>
<evidence type="ECO:0000313" key="4">
    <source>
        <dbReference type="Proteomes" id="UP000799770"/>
    </source>
</evidence>
<dbReference type="Proteomes" id="UP000799770">
    <property type="component" value="Unassembled WGS sequence"/>
</dbReference>
<feature type="region of interest" description="Disordered" evidence="1">
    <location>
        <begin position="131"/>
        <end position="190"/>
    </location>
</feature>
<gene>
    <name evidence="3" type="ORF">BDV96DRAFT_604147</name>
</gene>
<evidence type="ECO:0000313" key="3">
    <source>
        <dbReference type="EMBL" id="KAF2110069.1"/>
    </source>
</evidence>
<name>A0A6A5YSA2_9PLEO</name>
<feature type="region of interest" description="Disordered" evidence="1">
    <location>
        <begin position="1"/>
        <end position="28"/>
    </location>
</feature>
<protein>
    <recommendedName>
        <fullName evidence="2">Myb-like domain-containing protein</fullName>
    </recommendedName>
</protein>
<feature type="compositionally biased region" description="Low complexity" evidence="1">
    <location>
        <begin position="13"/>
        <end position="28"/>
    </location>
</feature>
<evidence type="ECO:0000259" key="2">
    <source>
        <dbReference type="PROSITE" id="PS50090"/>
    </source>
</evidence>
<dbReference type="InterPro" id="IPR001005">
    <property type="entry name" value="SANT/Myb"/>
</dbReference>
<keyword evidence="4" id="KW-1185">Reference proteome</keyword>
<reference evidence="3" key="1">
    <citation type="journal article" date="2020" name="Stud. Mycol.">
        <title>101 Dothideomycetes genomes: a test case for predicting lifestyles and emergence of pathogens.</title>
        <authorList>
            <person name="Haridas S."/>
            <person name="Albert R."/>
            <person name="Binder M."/>
            <person name="Bloem J."/>
            <person name="Labutti K."/>
            <person name="Salamov A."/>
            <person name="Andreopoulos B."/>
            <person name="Baker S."/>
            <person name="Barry K."/>
            <person name="Bills G."/>
            <person name="Bluhm B."/>
            <person name="Cannon C."/>
            <person name="Castanera R."/>
            <person name="Culley D."/>
            <person name="Daum C."/>
            <person name="Ezra D."/>
            <person name="Gonzalez J."/>
            <person name="Henrissat B."/>
            <person name="Kuo A."/>
            <person name="Liang C."/>
            <person name="Lipzen A."/>
            <person name="Lutzoni F."/>
            <person name="Magnuson J."/>
            <person name="Mondo S."/>
            <person name="Nolan M."/>
            <person name="Ohm R."/>
            <person name="Pangilinan J."/>
            <person name="Park H.-J."/>
            <person name="Ramirez L."/>
            <person name="Alfaro M."/>
            <person name="Sun H."/>
            <person name="Tritt A."/>
            <person name="Yoshinaga Y."/>
            <person name="Zwiers L.-H."/>
            <person name="Turgeon B."/>
            <person name="Goodwin S."/>
            <person name="Spatafora J."/>
            <person name="Crous P."/>
            <person name="Grigoriev I."/>
        </authorList>
    </citation>
    <scope>NUCLEOTIDE SEQUENCE</scope>
    <source>
        <strain evidence="3">CBS 627.86</strain>
    </source>
</reference>
<feature type="domain" description="Myb-like" evidence="2">
    <location>
        <begin position="22"/>
        <end position="72"/>
    </location>
</feature>
<dbReference type="SUPFAM" id="SSF46689">
    <property type="entry name" value="Homeodomain-like"/>
    <property type="match status" value="1"/>
</dbReference>
<organism evidence="3 4">
    <name type="scientific">Lophiotrema nucula</name>
    <dbReference type="NCBI Taxonomy" id="690887"/>
    <lineage>
        <taxon>Eukaryota</taxon>
        <taxon>Fungi</taxon>
        <taxon>Dikarya</taxon>
        <taxon>Ascomycota</taxon>
        <taxon>Pezizomycotina</taxon>
        <taxon>Dothideomycetes</taxon>
        <taxon>Pleosporomycetidae</taxon>
        <taxon>Pleosporales</taxon>
        <taxon>Lophiotremataceae</taxon>
        <taxon>Lophiotrema</taxon>
    </lineage>
</organism>
<dbReference type="OrthoDB" id="4151352at2759"/>
<dbReference type="InterPro" id="IPR009057">
    <property type="entry name" value="Homeodomain-like_sf"/>
</dbReference>
<dbReference type="PANTHER" id="PTHR23246:SF13">
    <property type="entry name" value="GH12359P"/>
    <property type="match status" value="1"/>
</dbReference>
<accession>A0A6A5YSA2</accession>
<dbReference type="PANTHER" id="PTHR23246">
    <property type="entry name" value="NEW-GLUE PROTEIN"/>
    <property type="match status" value="1"/>
</dbReference>
<evidence type="ECO:0000256" key="1">
    <source>
        <dbReference type="SAM" id="MobiDB-lite"/>
    </source>
</evidence>
<proteinExistence type="predicted"/>
<feature type="compositionally biased region" description="Polar residues" evidence="1">
    <location>
        <begin position="131"/>
        <end position="152"/>
    </location>
</feature>
<dbReference type="PROSITE" id="PS50090">
    <property type="entry name" value="MYB_LIKE"/>
    <property type="match status" value="1"/>
</dbReference>
<dbReference type="EMBL" id="ML977339">
    <property type="protein sequence ID" value="KAF2110069.1"/>
    <property type="molecule type" value="Genomic_DNA"/>
</dbReference>
<dbReference type="InterPro" id="IPR053095">
    <property type="entry name" value="Actin-binding/GATA_Znf"/>
</dbReference>